<reference evidence="1" key="2">
    <citation type="submission" date="2022-01" db="EMBL/GenBank/DDBJ databases">
        <authorList>
            <person name="Yamashiro T."/>
            <person name="Shiraishi A."/>
            <person name="Satake H."/>
            <person name="Nakayama K."/>
        </authorList>
    </citation>
    <scope>NUCLEOTIDE SEQUENCE</scope>
</reference>
<protein>
    <submittedName>
        <fullName evidence="1">Uncharacterized protein</fullName>
    </submittedName>
</protein>
<keyword evidence="2" id="KW-1185">Reference proteome</keyword>
<accession>A0ABQ4X7N7</accession>
<name>A0ABQ4X7N7_9ASTR</name>
<evidence type="ECO:0000313" key="1">
    <source>
        <dbReference type="EMBL" id="GJS61256.1"/>
    </source>
</evidence>
<dbReference type="Proteomes" id="UP001151760">
    <property type="component" value="Unassembled WGS sequence"/>
</dbReference>
<dbReference type="EMBL" id="BQNB010009276">
    <property type="protein sequence ID" value="GJS61256.1"/>
    <property type="molecule type" value="Genomic_DNA"/>
</dbReference>
<proteinExistence type="predicted"/>
<evidence type="ECO:0000313" key="2">
    <source>
        <dbReference type="Proteomes" id="UP001151760"/>
    </source>
</evidence>
<reference evidence="1" key="1">
    <citation type="journal article" date="2022" name="Int. J. Mol. Sci.">
        <title>Draft Genome of Tanacetum Coccineum: Genomic Comparison of Closely Related Tanacetum-Family Plants.</title>
        <authorList>
            <person name="Yamashiro T."/>
            <person name="Shiraishi A."/>
            <person name="Nakayama K."/>
            <person name="Satake H."/>
        </authorList>
    </citation>
    <scope>NUCLEOTIDE SEQUENCE</scope>
</reference>
<organism evidence="1 2">
    <name type="scientific">Tanacetum coccineum</name>
    <dbReference type="NCBI Taxonomy" id="301880"/>
    <lineage>
        <taxon>Eukaryota</taxon>
        <taxon>Viridiplantae</taxon>
        <taxon>Streptophyta</taxon>
        <taxon>Embryophyta</taxon>
        <taxon>Tracheophyta</taxon>
        <taxon>Spermatophyta</taxon>
        <taxon>Magnoliopsida</taxon>
        <taxon>eudicotyledons</taxon>
        <taxon>Gunneridae</taxon>
        <taxon>Pentapetalae</taxon>
        <taxon>asterids</taxon>
        <taxon>campanulids</taxon>
        <taxon>Asterales</taxon>
        <taxon>Asteraceae</taxon>
        <taxon>Asteroideae</taxon>
        <taxon>Anthemideae</taxon>
        <taxon>Anthemidinae</taxon>
        <taxon>Tanacetum</taxon>
    </lineage>
</organism>
<comment type="caution">
    <text evidence="1">The sequence shown here is derived from an EMBL/GenBank/DDBJ whole genome shotgun (WGS) entry which is preliminary data.</text>
</comment>
<sequence length="133" mass="14705">MIATPLTTPNAHNWRSSHNLQALILASNNTTLQLQGHTFKVGTRNKGHTKIKASWAQTGVDSASELQVPNASLWITAHSFSKITKHILSESRNSSLVGDSMVTARMIKRFTELIRDCEDELYLVTNNSSMILG</sequence>
<gene>
    <name evidence="1" type="ORF">Tco_0656040</name>
</gene>